<dbReference type="GO" id="GO:0046872">
    <property type="term" value="F:metal ion binding"/>
    <property type="evidence" value="ECO:0007669"/>
    <property type="project" value="UniProtKB-KW"/>
</dbReference>
<dbReference type="Pfam" id="PF00103">
    <property type="entry name" value="Hormone_1"/>
    <property type="match status" value="1"/>
</dbReference>
<reference evidence="9" key="5">
    <citation type="submission" date="2025-05" db="UniProtKB">
        <authorList>
            <consortium name="Ensembl"/>
        </authorList>
    </citation>
    <scope>IDENTIFICATION</scope>
    <source>
        <strain evidence="9">Brown Norway</strain>
    </source>
</reference>
<dbReference type="PANTHER" id="PTHR11417">
    <property type="entry name" value="SOMATOTROPIN,PROLACTIN"/>
    <property type="match status" value="1"/>
</dbReference>
<evidence type="ECO:0000256" key="6">
    <source>
        <dbReference type="ARBA" id="ARBA00023157"/>
    </source>
</evidence>
<gene>
    <name evidence="9 11" type="primary">Prl7a3</name>
    <name evidence="8" type="synonym">Ghd7</name>
</gene>
<dbReference type="HOGENOM" id="CLU_088274_0_1_1"/>
<protein>
    <submittedName>
        <fullName evidence="8">Growth hormone d7</fullName>
    </submittedName>
    <submittedName>
        <fullName evidence="9">Prolactin family 7, subfamily A, member 3</fullName>
    </submittedName>
</protein>
<evidence type="ECO:0000313" key="9">
    <source>
        <dbReference type="Ensembl" id="ENSRNOP00000022381.3"/>
    </source>
</evidence>
<dbReference type="RGD" id="620035">
    <property type="gene designation" value="Prl7a3"/>
</dbReference>
<dbReference type="InterPro" id="IPR018116">
    <property type="entry name" value="Somatotropin_CS"/>
</dbReference>
<feature type="binding site" evidence="7">
    <location>
        <position position="245"/>
    </location>
    <ligand>
        <name>Zn(2+)</name>
        <dbReference type="ChEBI" id="CHEBI:29105"/>
    </ligand>
</feature>
<evidence type="ECO:0000256" key="1">
    <source>
        <dbReference type="ARBA" id="ARBA00004613"/>
    </source>
</evidence>
<dbReference type="GO" id="GO:0005576">
    <property type="term" value="C:extracellular region"/>
    <property type="evidence" value="ECO:0007669"/>
    <property type="project" value="UniProtKB-SubCell"/>
</dbReference>
<dbReference type="PANTHER" id="PTHR11417:SF9">
    <property type="entry name" value="PROLACTIN-7A2"/>
    <property type="match status" value="1"/>
</dbReference>
<sequence length="271" mass="31235">MGYLLNVRLCEADNLYQDPSEMQLSFSRPRPWTLLLMVVSNLLLWENVSSGNLNSNETDGDLLFTEGLFDTATRLSQDIRDLDIEFLRMYAVNEVSEKLYNKHMLEFIEDMEFVVKALTCCHNYSIKTPENLDEAQQIPFNDFPKLILSRMWGWNETSKNLLTILRSIPGMHDDVISLAQAIERKLAELFEYTQSILTLIFGPTENVDRSIFSGLEDLKASDEELRFFALCKFSYCLRVDLQTIELYFKLLQCAVNVNSNVCLSINSEDSS</sequence>
<comment type="subcellular location">
    <subcellularLocation>
        <location evidence="1">Secreted</location>
    </subcellularLocation>
</comment>
<dbReference type="PROSITE" id="PS00338">
    <property type="entry name" value="SOMATOTROPIN_2"/>
    <property type="match status" value="1"/>
</dbReference>
<evidence type="ECO:0000256" key="4">
    <source>
        <dbReference type="ARBA" id="ARBA00022702"/>
    </source>
</evidence>
<dbReference type="GO" id="GO:0005179">
    <property type="term" value="F:hormone activity"/>
    <property type="evidence" value="ECO:0007669"/>
    <property type="project" value="UniProtKB-KW"/>
</dbReference>
<keyword evidence="3" id="KW-0964">Secreted</keyword>
<keyword evidence="5" id="KW-0732">Signal</keyword>
<dbReference type="VEuPathDB" id="HostDB:ENSRNOG00000016616"/>
<accession>G3V850</accession>
<comment type="similarity">
    <text evidence="2">Belongs to the somatotropin/prolactin family.</text>
</comment>
<reference evidence="8" key="4">
    <citation type="journal article" date="2019" name="Gene Rep">
        <title>Eutherian third-party data gene collections.</title>
        <authorList>
            <person name="Premzl M."/>
        </authorList>
    </citation>
    <scope>NUCLEOTIDE SEQUENCE</scope>
</reference>
<keyword evidence="10" id="KW-1185">Reference proteome</keyword>
<dbReference type="Ensembl" id="ENSRNOT00000022381.6">
    <property type="protein sequence ID" value="ENSRNOP00000022381.3"/>
    <property type="gene ID" value="ENSRNOG00000016616.8"/>
</dbReference>
<reference evidence="8" key="2">
    <citation type="journal article" date="2015" name="Genom Data">
        <title>Third party data gene data set of eutherian growth hormone genes.</title>
        <authorList>
            <person name="Premzl M."/>
        </authorList>
    </citation>
    <scope>NUCLEOTIDE SEQUENCE</scope>
</reference>
<dbReference type="Gene3D" id="1.20.1250.10">
    <property type="match status" value="1"/>
</dbReference>
<dbReference type="OMA" id="FIEDMEY"/>
<evidence type="ECO:0000256" key="2">
    <source>
        <dbReference type="ARBA" id="ARBA00008474"/>
    </source>
</evidence>
<evidence type="ECO:0000256" key="3">
    <source>
        <dbReference type="ARBA" id="ARBA00022525"/>
    </source>
</evidence>
<dbReference type="SUPFAM" id="SSF47266">
    <property type="entry name" value="4-helical cytokines"/>
    <property type="match status" value="1"/>
</dbReference>
<proteinExistence type="evidence at transcript level"/>
<keyword evidence="4" id="KW-0372">Hormone</keyword>
<dbReference type="InterPro" id="IPR001400">
    <property type="entry name" value="Somatotropin/Prolactin"/>
</dbReference>
<evidence type="ECO:0000313" key="8">
    <source>
        <dbReference type="EMBL" id="CDW51447.1"/>
    </source>
</evidence>
<dbReference type="Proteomes" id="UP000002494">
    <property type="component" value="Chromosome 17"/>
</dbReference>
<evidence type="ECO:0000256" key="7">
    <source>
        <dbReference type="PIRSR" id="PIRSR601400-1"/>
    </source>
</evidence>
<keyword evidence="6" id="KW-1015">Disulfide bond</keyword>
<dbReference type="AlphaFoldDB" id="G3V850"/>
<evidence type="ECO:0000313" key="10">
    <source>
        <dbReference type="Proteomes" id="UP000002494"/>
    </source>
</evidence>
<evidence type="ECO:0000256" key="5">
    <source>
        <dbReference type="ARBA" id="ARBA00022729"/>
    </source>
</evidence>
<name>G3V850_RAT</name>
<dbReference type="EMBL" id="LM644200">
    <property type="protein sequence ID" value="CDW51447.1"/>
    <property type="molecule type" value="mRNA"/>
</dbReference>
<reference evidence="8" key="3">
    <citation type="journal article" date="2016" name="Data Brief">
        <title>Curated eutherian third party data gene data sets.</title>
        <authorList>
            <person name="Premzl M."/>
        </authorList>
    </citation>
    <scope>NUCLEOTIDE SEQUENCE</scope>
</reference>
<evidence type="ECO:0000313" key="11">
    <source>
        <dbReference type="RGD" id="620035"/>
    </source>
</evidence>
<dbReference type="CDD" id="cd10288">
    <property type="entry name" value="prolactin_like"/>
    <property type="match status" value="1"/>
</dbReference>
<dbReference type="GeneTree" id="ENSGT00950000182818"/>
<organism evidence="9 10">
    <name type="scientific">Rattus norvegicus</name>
    <name type="common">Rat</name>
    <dbReference type="NCBI Taxonomy" id="10116"/>
    <lineage>
        <taxon>Eukaryota</taxon>
        <taxon>Metazoa</taxon>
        <taxon>Chordata</taxon>
        <taxon>Craniata</taxon>
        <taxon>Vertebrata</taxon>
        <taxon>Euteleostomi</taxon>
        <taxon>Mammalia</taxon>
        <taxon>Eutheria</taxon>
        <taxon>Euarchontoglires</taxon>
        <taxon>Glires</taxon>
        <taxon>Rodentia</taxon>
        <taxon>Myomorpha</taxon>
        <taxon>Muroidea</taxon>
        <taxon>Muridae</taxon>
        <taxon>Murinae</taxon>
        <taxon>Rattus</taxon>
    </lineage>
</organism>
<keyword evidence="7" id="KW-0479">Metal-binding</keyword>
<accession>A0A0M6L0N7</accession>
<keyword evidence="7" id="KW-0862">Zinc</keyword>
<dbReference type="FunFam" id="1.20.1250.10:FF:000041">
    <property type="entry name" value="Growth hormone d20"/>
    <property type="match status" value="1"/>
</dbReference>
<dbReference type="InterPro" id="IPR009079">
    <property type="entry name" value="4_helix_cytokine-like_core"/>
</dbReference>
<reference evidence="9 10" key="1">
    <citation type="journal article" date="2004" name="Nature">
        <title>Genome sequence of the Brown Norway rat yields insights into mammalian evolution.</title>
        <authorList>
            <consortium name="Rat Genome Sequencing Project Consortium"/>
            <person name="Gibbs R.A."/>
            <person name="Weinstock G.M."/>
            <person name="Metzker M.L."/>
            <person name="Muzny D.M."/>
            <person name="Sodergren E.J."/>
            <person name="Scherer S."/>
            <person name="Scott G."/>
            <person name="Steffen D."/>
            <person name="Worley K.C."/>
            <person name="Burch P.E."/>
            <person name="Okwuonu G."/>
            <person name="Hines S."/>
            <person name="Lewis L."/>
            <person name="Deramo C."/>
            <person name="Delgado O."/>
            <person name="Dugan-Rocha S."/>
            <person name="Miner G."/>
            <person name="Morgan M."/>
            <person name="Hawes A."/>
            <person name="Gill R."/>
            <person name="Holt R.A."/>
            <person name="Adams M.D."/>
            <person name="Amanatides P.G."/>
            <person name="Baden-Tillson H."/>
            <person name="Barnstead M."/>
            <person name="Chin S."/>
            <person name="Evans C.A."/>
            <person name="Ferriera S."/>
            <person name="Fosler C."/>
            <person name="Glodek A."/>
            <person name="Gu Z."/>
            <person name="Jennings D."/>
            <person name="Kraft C.L."/>
            <person name="Nguyen T."/>
            <person name="Pfannkoch C.M."/>
            <person name="Sitter C."/>
            <person name="Sutton G.G."/>
            <person name="Venter J.C."/>
            <person name="Woodage T."/>
            <person name="Smith D."/>
            <person name="Lee H.-M."/>
            <person name="Gustafson E."/>
            <person name="Cahill P."/>
            <person name="Kana A."/>
            <person name="Doucette-Stamm L."/>
            <person name="Weinstock K."/>
            <person name="Fechtel K."/>
            <person name="Weiss R.B."/>
            <person name="Dunn D.M."/>
            <person name="Green E.D."/>
            <person name="Blakesley R.W."/>
            <person name="Bouffard G.G."/>
            <person name="De Jong P.J."/>
            <person name="Osoegawa K."/>
            <person name="Zhu B."/>
            <person name="Marra M."/>
            <person name="Schein J."/>
            <person name="Bosdet I."/>
            <person name="Fjell C."/>
            <person name="Jones S."/>
            <person name="Krzywinski M."/>
            <person name="Mathewson C."/>
            <person name="Siddiqui A."/>
            <person name="Wye N."/>
            <person name="McPherson J."/>
            <person name="Zhao S."/>
            <person name="Fraser C.M."/>
            <person name="Shetty J."/>
            <person name="Shatsman S."/>
            <person name="Geer K."/>
            <person name="Chen Y."/>
            <person name="Abramzon S."/>
            <person name="Nierman W.C."/>
            <person name="Havlak P.H."/>
            <person name="Chen R."/>
            <person name="Durbin K.J."/>
            <person name="Egan A."/>
            <person name="Ren Y."/>
            <person name="Song X.-Z."/>
            <person name="Li B."/>
            <person name="Liu Y."/>
            <person name="Qin X."/>
            <person name="Cawley S."/>
            <person name="Cooney A.J."/>
            <person name="D'Souza L.M."/>
            <person name="Martin K."/>
            <person name="Wu J.Q."/>
            <person name="Gonzalez-Garay M.L."/>
            <person name="Jackson A.R."/>
            <person name="Kalafus K.J."/>
            <person name="McLeod M.P."/>
            <person name="Milosavljevic A."/>
            <person name="Virk D."/>
            <person name="Volkov A."/>
            <person name="Wheeler D.A."/>
            <person name="Zhang Z."/>
            <person name="Bailey J.A."/>
            <person name="Eichler E.E."/>
            <person name="Tuzun E."/>
            <person name="Birney E."/>
            <person name="Mongin E."/>
            <person name="Ureta-Vidal A."/>
            <person name="Woodwark C."/>
            <person name="Zdobnov E."/>
            <person name="Bork P."/>
            <person name="Suyama M."/>
            <person name="Torrents D."/>
            <person name="Alexandersson M."/>
            <person name="Trask B.J."/>
            <person name="Young J.M."/>
            <person name="Huang H."/>
            <person name="Wang H."/>
            <person name="Xing H."/>
            <person name="Daniels S."/>
            <person name="Gietzen D."/>
            <person name="Schmidt J."/>
            <person name="Stevens K."/>
            <person name="Vitt U."/>
            <person name="Wingrove J."/>
            <person name="Camara F."/>
            <person name="Mar Alba M."/>
            <person name="Abril J.F."/>
            <person name="Guigo R."/>
            <person name="Smit A."/>
            <person name="Dubchak I."/>
            <person name="Rubin E.M."/>
            <person name="Couronne O."/>
            <person name="Poliakov A."/>
            <person name="Huebner N."/>
            <person name="Ganten D."/>
            <person name="Goesele C."/>
            <person name="Hummel O."/>
            <person name="Kreitler T."/>
            <person name="Lee Y.-A."/>
            <person name="Monti J."/>
            <person name="Schulz H."/>
            <person name="Zimdahl H."/>
            <person name="Himmelbauer H."/>
            <person name="Lehrach H."/>
            <person name="Jacob H.J."/>
            <person name="Bromberg S."/>
            <person name="Gullings-Handley J."/>
            <person name="Jensen-Seaman M.I."/>
            <person name="Kwitek A.E."/>
            <person name="Lazar J."/>
            <person name="Pasko D."/>
            <person name="Tonellato P.J."/>
            <person name="Twigger S."/>
            <person name="Ponting C.P."/>
            <person name="Duarte J.M."/>
            <person name="Rice S."/>
            <person name="Goodstadt L."/>
            <person name="Beatson S.A."/>
            <person name="Emes R.D."/>
            <person name="Winter E.E."/>
            <person name="Webber C."/>
            <person name="Brandt P."/>
            <person name="Nyakatura G."/>
            <person name="Adetobi M."/>
            <person name="Chiaromonte F."/>
            <person name="Elnitski L."/>
            <person name="Eswara P."/>
            <person name="Hardison R.C."/>
            <person name="Hou M."/>
            <person name="Kolbe D."/>
            <person name="Makova K."/>
            <person name="Miller W."/>
            <person name="Nekrutenko A."/>
            <person name="Riemer C."/>
            <person name="Schwartz S."/>
            <person name="Taylor J."/>
            <person name="Yang S."/>
            <person name="Zhang Y."/>
            <person name="Lindpaintner K."/>
            <person name="Andrews T.D."/>
            <person name="Caccamo M."/>
            <person name="Clamp M."/>
            <person name="Clarke L."/>
            <person name="Curwen V."/>
            <person name="Durbin R.M."/>
            <person name="Eyras E."/>
            <person name="Searle S.M."/>
            <person name="Cooper G.M."/>
            <person name="Batzoglou S."/>
            <person name="Brudno M."/>
            <person name="Sidow A."/>
            <person name="Stone E.A."/>
            <person name="Payseur B.A."/>
            <person name="Bourque G."/>
            <person name="Lopez-Otin C."/>
            <person name="Puente X.S."/>
            <person name="Chakrabarti K."/>
            <person name="Chatterji S."/>
            <person name="Dewey C."/>
            <person name="Pachter L."/>
            <person name="Bray N."/>
            <person name="Yap V.B."/>
            <person name="Caspi A."/>
            <person name="Tesler G."/>
            <person name="Pevzner P.A."/>
            <person name="Haussler D."/>
            <person name="Roskin K.M."/>
            <person name="Baertsch R."/>
            <person name="Clawson H."/>
            <person name="Furey T.S."/>
            <person name="Hinrichs A.S."/>
            <person name="Karolchik D."/>
            <person name="Kent W.J."/>
            <person name="Rosenbloom K.R."/>
            <person name="Trumbower H."/>
            <person name="Weirauch M."/>
            <person name="Cooper D.N."/>
            <person name="Stenson P.D."/>
            <person name="Ma B."/>
            <person name="Brent M."/>
            <person name="Arumugam M."/>
            <person name="Shteynberg D."/>
            <person name="Copley R.R."/>
            <person name="Taylor M.S."/>
            <person name="Riethman H."/>
            <person name="Mudunuri U."/>
            <person name="Peterson J."/>
            <person name="Guyer M."/>
            <person name="Felsenfeld A."/>
            <person name="Old S."/>
            <person name="Mockrin S."/>
            <person name="Collins F.S."/>
        </authorList>
    </citation>
    <scope>NUCLEOTIDE SEQUENCE [LARGE SCALE GENOMIC DNA]</scope>
    <source>
        <strain evidence="9 10">Brown Norway</strain>
    </source>
</reference>